<dbReference type="PANTHER" id="PTHR43424">
    <property type="entry name" value="LOCUS PUTATIVE PROTEIN 1-RELATED"/>
    <property type="match status" value="1"/>
</dbReference>
<keyword evidence="2 5" id="KW-0812">Transmembrane</keyword>
<name>A0A3B1BBL9_9ZZZZ</name>
<feature type="transmembrane region" description="Helical" evidence="5">
    <location>
        <begin position="292"/>
        <end position="313"/>
    </location>
</feature>
<comment type="subcellular location">
    <subcellularLocation>
        <location evidence="1">Membrane</location>
        <topology evidence="1">Multi-pass membrane protein</topology>
    </subcellularLocation>
</comment>
<feature type="transmembrane region" description="Helical" evidence="5">
    <location>
        <begin position="48"/>
        <end position="71"/>
    </location>
</feature>
<dbReference type="Pfam" id="PF01943">
    <property type="entry name" value="Polysacc_synt"/>
    <property type="match status" value="1"/>
</dbReference>
<feature type="transmembrane region" description="Helical" evidence="5">
    <location>
        <begin position="215"/>
        <end position="235"/>
    </location>
</feature>
<feature type="transmembrane region" description="Helical" evidence="5">
    <location>
        <begin position="83"/>
        <end position="110"/>
    </location>
</feature>
<feature type="transmembrane region" description="Helical" evidence="5">
    <location>
        <begin position="333"/>
        <end position="351"/>
    </location>
</feature>
<feature type="transmembrane region" description="Helical" evidence="5">
    <location>
        <begin position="174"/>
        <end position="195"/>
    </location>
</feature>
<evidence type="ECO:0000256" key="3">
    <source>
        <dbReference type="ARBA" id="ARBA00022989"/>
    </source>
</evidence>
<accession>A0A3B1BBL9</accession>
<evidence type="ECO:0000256" key="5">
    <source>
        <dbReference type="SAM" id="Phobius"/>
    </source>
</evidence>
<dbReference type="AlphaFoldDB" id="A0A3B1BBL9"/>
<evidence type="ECO:0000313" key="6">
    <source>
        <dbReference type="EMBL" id="VAX09393.1"/>
    </source>
</evidence>
<gene>
    <name evidence="6" type="ORF">MNBD_GAMMA26-1900</name>
</gene>
<dbReference type="InterPro" id="IPR002797">
    <property type="entry name" value="Polysacc_synth"/>
</dbReference>
<evidence type="ECO:0000256" key="1">
    <source>
        <dbReference type="ARBA" id="ARBA00004141"/>
    </source>
</evidence>
<keyword evidence="3 5" id="KW-1133">Transmembrane helix</keyword>
<feature type="transmembrane region" description="Helical" evidence="5">
    <location>
        <begin position="150"/>
        <end position="168"/>
    </location>
</feature>
<feature type="transmembrane region" description="Helical" evidence="5">
    <location>
        <begin position="12"/>
        <end position="36"/>
    </location>
</feature>
<keyword evidence="4 5" id="KW-0472">Membrane</keyword>
<dbReference type="GO" id="GO:0016020">
    <property type="term" value="C:membrane"/>
    <property type="evidence" value="ECO:0007669"/>
    <property type="project" value="UniProtKB-SubCell"/>
</dbReference>
<organism evidence="6">
    <name type="scientific">hydrothermal vent metagenome</name>
    <dbReference type="NCBI Taxonomy" id="652676"/>
    <lineage>
        <taxon>unclassified sequences</taxon>
        <taxon>metagenomes</taxon>
        <taxon>ecological metagenomes</taxon>
    </lineage>
</organism>
<proteinExistence type="predicted"/>
<dbReference type="EMBL" id="UOFX01000051">
    <property type="protein sequence ID" value="VAX09393.1"/>
    <property type="molecule type" value="Genomic_DNA"/>
</dbReference>
<dbReference type="CDD" id="cd13128">
    <property type="entry name" value="MATE_Wzx_like"/>
    <property type="match status" value="1"/>
</dbReference>
<dbReference type="InterPro" id="IPR052556">
    <property type="entry name" value="PolySynth_Transporter"/>
</dbReference>
<feature type="transmembrane region" description="Helical" evidence="5">
    <location>
        <begin position="386"/>
        <end position="408"/>
    </location>
</feature>
<feature type="transmembrane region" description="Helical" evidence="5">
    <location>
        <begin position="116"/>
        <end position="138"/>
    </location>
</feature>
<dbReference type="PANTHER" id="PTHR43424:SF1">
    <property type="entry name" value="LOCUS PUTATIVE PROTEIN 1-RELATED"/>
    <property type="match status" value="1"/>
</dbReference>
<evidence type="ECO:0000256" key="2">
    <source>
        <dbReference type="ARBA" id="ARBA00022692"/>
    </source>
</evidence>
<evidence type="ECO:0000256" key="4">
    <source>
        <dbReference type="ARBA" id="ARBA00023136"/>
    </source>
</evidence>
<feature type="transmembrane region" description="Helical" evidence="5">
    <location>
        <begin position="363"/>
        <end position="380"/>
    </location>
</feature>
<sequence length="434" mass="49322">MNSSQMIKNKLFNNISWLVLDNIIRLFGGLLVGIWIARYLGPEKYGILSYAIAYTSLFIFCVRLGLDQIIVREIVKKPRITSYLLGTAFCMKFIGAVIAIMSICISLFFMDAAFQTKLIIIVICSGFVFQSLDVIACYYQSMYLSKYVVIARNCAFILCACLNVYLIIHKYSVVYFAVVNAAGSMFTALLLIIVYKQTGNTILQWKYSSKIALRILKYSWPLALSVFLISIHMKIDQVMIGSMLDKEQVGIYSVAVKLAEYWILFPGIIVSTLMPYFVSLRESDNQLYHYRLLQLYSLMFWMGMFVGIMTIFFGEEIISLLYGEAYVGSYDALVFNIWNGIFISQALARGIWMISENLQKYRLYNNVIVVIINISANLVLIPKLGIAGAALATLTTQALGTWVFSFLWKPLRESTWGMIRSVNPMYLLNYKGGA</sequence>
<reference evidence="6" key="1">
    <citation type="submission" date="2018-06" db="EMBL/GenBank/DDBJ databases">
        <authorList>
            <person name="Zhirakovskaya E."/>
        </authorList>
    </citation>
    <scope>NUCLEOTIDE SEQUENCE</scope>
</reference>
<protein>
    <submittedName>
        <fullName evidence="6">Uncharacterized protein</fullName>
    </submittedName>
</protein>
<feature type="transmembrane region" description="Helical" evidence="5">
    <location>
        <begin position="261"/>
        <end position="280"/>
    </location>
</feature>